<evidence type="ECO:0000256" key="2">
    <source>
        <dbReference type="SAM" id="SignalP"/>
    </source>
</evidence>
<evidence type="ECO:0000313" key="4">
    <source>
        <dbReference type="Proteomes" id="UP000305131"/>
    </source>
</evidence>
<protein>
    <submittedName>
        <fullName evidence="3">Uncharacterized protein</fullName>
    </submittedName>
</protein>
<keyword evidence="2" id="KW-0732">Signal</keyword>
<name>A0A6C1KAW6_XANAU</name>
<sequence>MRVAPYFTIAAAFRVALALTCAVALTGVASVMSADSASAQTTVKKRSRIEITRRSYLDPGTVVKPGSKSYLDYALPPGWFYPTYDGGGASGTGPISGIRSPLPGPFDLPGY</sequence>
<dbReference type="EMBL" id="VAUP01000041">
    <property type="protein sequence ID" value="TLX40911.1"/>
    <property type="molecule type" value="Genomic_DNA"/>
</dbReference>
<dbReference type="OrthoDB" id="8138536at2"/>
<feature type="chain" id="PRO_5025500098" evidence="2">
    <location>
        <begin position="40"/>
        <end position="111"/>
    </location>
</feature>
<gene>
    <name evidence="3" type="ORF">FBQ73_20890</name>
</gene>
<dbReference type="AlphaFoldDB" id="A0A6C1KAW6"/>
<organism evidence="3 4">
    <name type="scientific">Xanthobacter autotrophicus</name>
    <dbReference type="NCBI Taxonomy" id="280"/>
    <lineage>
        <taxon>Bacteria</taxon>
        <taxon>Pseudomonadati</taxon>
        <taxon>Pseudomonadota</taxon>
        <taxon>Alphaproteobacteria</taxon>
        <taxon>Hyphomicrobiales</taxon>
        <taxon>Xanthobacteraceae</taxon>
        <taxon>Xanthobacter</taxon>
    </lineage>
</organism>
<dbReference type="RefSeq" id="WP_138401424.1">
    <property type="nucleotide sequence ID" value="NZ_JBAFVI010000007.1"/>
</dbReference>
<reference evidence="3 4" key="1">
    <citation type="submission" date="2019-05" db="EMBL/GenBank/DDBJ databases">
        <authorList>
            <person name="Zhou X."/>
        </authorList>
    </citation>
    <scope>NUCLEOTIDE SEQUENCE [LARGE SCALE GENOMIC DNA]</scope>
    <source>
        <strain evidence="3 4">DSM 432</strain>
    </source>
</reference>
<comment type="caution">
    <text evidence="3">The sequence shown here is derived from an EMBL/GenBank/DDBJ whole genome shotgun (WGS) entry which is preliminary data.</text>
</comment>
<dbReference type="GeneID" id="95775915"/>
<feature type="region of interest" description="Disordered" evidence="1">
    <location>
        <begin position="92"/>
        <end position="111"/>
    </location>
</feature>
<accession>A0A6C1KAW6</accession>
<evidence type="ECO:0000256" key="1">
    <source>
        <dbReference type="SAM" id="MobiDB-lite"/>
    </source>
</evidence>
<dbReference type="Proteomes" id="UP000305131">
    <property type="component" value="Unassembled WGS sequence"/>
</dbReference>
<feature type="signal peptide" evidence="2">
    <location>
        <begin position="1"/>
        <end position="39"/>
    </location>
</feature>
<feature type="compositionally biased region" description="Pro residues" evidence="1">
    <location>
        <begin position="102"/>
        <end position="111"/>
    </location>
</feature>
<proteinExistence type="predicted"/>
<evidence type="ECO:0000313" key="3">
    <source>
        <dbReference type="EMBL" id="TLX40911.1"/>
    </source>
</evidence>